<keyword evidence="3" id="KW-1185">Reference proteome</keyword>
<dbReference type="Proteomes" id="UP000837857">
    <property type="component" value="Chromosome 2"/>
</dbReference>
<gene>
    <name evidence="2" type="ORF">IPOD504_LOCUS7703</name>
</gene>
<proteinExistence type="predicted"/>
<protein>
    <submittedName>
        <fullName evidence="2">Uncharacterized protein</fullName>
    </submittedName>
</protein>
<organism evidence="2 3">
    <name type="scientific">Iphiclides podalirius</name>
    <name type="common">scarce swallowtail</name>
    <dbReference type="NCBI Taxonomy" id="110791"/>
    <lineage>
        <taxon>Eukaryota</taxon>
        <taxon>Metazoa</taxon>
        <taxon>Ecdysozoa</taxon>
        <taxon>Arthropoda</taxon>
        <taxon>Hexapoda</taxon>
        <taxon>Insecta</taxon>
        <taxon>Pterygota</taxon>
        <taxon>Neoptera</taxon>
        <taxon>Endopterygota</taxon>
        <taxon>Lepidoptera</taxon>
        <taxon>Glossata</taxon>
        <taxon>Ditrysia</taxon>
        <taxon>Papilionoidea</taxon>
        <taxon>Papilionidae</taxon>
        <taxon>Papilioninae</taxon>
        <taxon>Iphiclides</taxon>
    </lineage>
</organism>
<evidence type="ECO:0000313" key="2">
    <source>
        <dbReference type="EMBL" id="CAH2050829.1"/>
    </source>
</evidence>
<evidence type="ECO:0000256" key="1">
    <source>
        <dbReference type="SAM" id="MobiDB-lite"/>
    </source>
</evidence>
<reference evidence="2" key="1">
    <citation type="submission" date="2022-03" db="EMBL/GenBank/DDBJ databases">
        <authorList>
            <person name="Martin H S."/>
        </authorList>
    </citation>
    <scope>NUCLEOTIDE SEQUENCE</scope>
</reference>
<evidence type="ECO:0000313" key="3">
    <source>
        <dbReference type="Proteomes" id="UP000837857"/>
    </source>
</evidence>
<dbReference type="EMBL" id="OW152814">
    <property type="protein sequence ID" value="CAH2050829.1"/>
    <property type="molecule type" value="Genomic_DNA"/>
</dbReference>
<sequence>MSTATGEFASGVCARAGDRSGPPPPRAAPGGDPRLSPTCHLPVTCLSSACHPPALDQSPLNVTLQPTSADT</sequence>
<name>A0ABN8IBW4_9NEOP</name>
<feature type="region of interest" description="Disordered" evidence="1">
    <location>
        <begin position="1"/>
        <end position="36"/>
    </location>
</feature>
<feature type="non-terminal residue" evidence="2">
    <location>
        <position position="71"/>
    </location>
</feature>
<accession>A0ABN8IBW4</accession>